<name>A0A835NFJ7_9PASS</name>
<feature type="compositionally biased region" description="Basic and acidic residues" evidence="4">
    <location>
        <begin position="7"/>
        <end position="20"/>
    </location>
</feature>
<dbReference type="PANTHER" id="PTHR14324">
    <property type="entry name" value="CONDENSIN-2 COMPLEX SUBUNIT H2"/>
    <property type="match status" value="1"/>
</dbReference>
<evidence type="ECO:0000256" key="4">
    <source>
        <dbReference type="SAM" id="MobiDB-lite"/>
    </source>
</evidence>
<keyword evidence="7" id="KW-1185">Reference proteome</keyword>
<dbReference type="GO" id="GO:0010032">
    <property type="term" value="P:meiotic chromosome condensation"/>
    <property type="evidence" value="ECO:0007669"/>
    <property type="project" value="TreeGrafter"/>
</dbReference>
<organism evidence="5">
    <name type="scientific">Lamprotornis superbus</name>
    <dbReference type="NCBI Taxonomy" id="245042"/>
    <lineage>
        <taxon>Eukaryota</taxon>
        <taxon>Metazoa</taxon>
        <taxon>Chordata</taxon>
        <taxon>Craniata</taxon>
        <taxon>Vertebrata</taxon>
        <taxon>Euteleostomi</taxon>
        <taxon>Archelosauria</taxon>
        <taxon>Archosauria</taxon>
        <taxon>Dinosauria</taxon>
        <taxon>Saurischia</taxon>
        <taxon>Theropoda</taxon>
        <taxon>Coelurosauria</taxon>
        <taxon>Aves</taxon>
        <taxon>Neognathae</taxon>
        <taxon>Neoaves</taxon>
        <taxon>Telluraves</taxon>
        <taxon>Australaves</taxon>
        <taxon>Passeriformes</taxon>
        <taxon>Sturnidae</taxon>
        <taxon>Lamprotornis</taxon>
    </lineage>
</organism>
<dbReference type="GO" id="GO:0000796">
    <property type="term" value="C:condensin complex"/>
    <property type="evidence" value="ECO:0007669"/>
    <property type="project" value="TreeGrafter"/>
</dbReference>
<dbReference type="AlphaFoldDB" id="A0A835NFJ7"/>
<evidence type="ECO:0000256" key="3">
    <source>
        <dbReference type="ARBA" id="ARBA00030479"/>
    </source>
</evidence>
<protein>
    <recommendedName>
        <fullName evidence="1">Condensin-2 complex subunit H2</fullName>
    </recommendedName>
    <alternativeName>
        <fullName evidence="3">Non-SMC condensin II complex subunit H2</fullName>
    </alternativeName>
</protein>
<gene>
    <name evidence="6" type="ORF">IHE44_0012709</name>
    <name evidence="5" type="ORF">IHE44_007202</name>
</gene>
<dbReference type="InterPro" id="IPR031739">
    <property type="entry name" value="Ncaph2"/>
</dbReference>
<reference evidence="5" key="1">
    <citation type="submission" date="2020-10" db="EMBL/GenBank/DDBJ databases">
        <title>Feather gene expression reveals the developmental basis of iridescence in African starlings.</title>
        <authorList>
            <person name="Rubenstein D.R."/>
        </authorList>
    </citation>
    <scope>NUCLEOTIDE SEQUENCE</scope>
    <source>
        <strain evidence="5">SS15</strain>
        <tissue evidence="5">Liver</tissue>
    </source>
</reference>
<feature type="non-terminal residue" evidence="5">
    <location>
        <position position="98"/>
    </location>
</feature>
<reference evidence="6" key="3">
    <citation type="submission" date="2022-01" db="EMBL/GenBank/DDBJ databases">
        <authorList>
            <person name="Rubenstein D.R."/>
        </authorList>
    </citation>
    <scope>NUCLEOTIDE SEQUENCE</scope>
    <source>
        <strain evidence="6">SS15</strain>
        <tissue evidence="6">Liver</tissue>
    </source>
</reference>
<dbReference type="PANTHER" id="PTHR14324:SF3">
    <property type="entry name" value="CONDENSIN-2 COMPLEX SUBUNIT H2"/>
    <property type="match status" value="1"/>
</dbReference>
<comment type="caution">
    <text evidence="5">The sequence shown here is derived from an EMBL/GenBank/DDBJ whole genome shotgun (WGS) entry which is preliminary data.</text>
</comment>
<keyword evidence="2" id="KW-0226">DNA condensation</keyword>
<reference evidence="6 7" key="2">
    <citation type="journal article" date="2021" name="J. Hered.">
        <title>Feather Gene Expression Elucidates the Developmental Basis of Plumage Iridescence in African Starlings.</title>
        <authorList>
            <person name="Rubenstein D.R."/>
            <person name="Corvelo A."/>
            <person name="MacManes M.D."/>
            <person name="Maia R."/>
            <person name="Narzisi G."/>
            <person name="Rousaki A."/>
            <person name="Vandenabeele P."/>
            <person name="Shawkey M.D."/>
            <person name="Solomon J."/>
        </authorList>
    </citation>
    <scope>NUCLEOTIDE SEQUENCE [LARGE SCALE GENOMIC DNA]</scope>
    <source>
        <strain evidence="6">SS15</strain>
    </source>
</reference>
<evidence type="ECO:0000256" key="1">
    <source>
        <dbReference type="ARBA" id="ARBA00016903"/>
    </source>
</evidence>
<evidence type="ECO:0000313" key="7">
    <source>
        <dbReference type="Proteomes" id="UP000618051"/>
    </source>
</evidence>
<evidence type="ECO:0000256" key="2">
    <source>
        <dbReference type="ARBA" id="ARBA00023067"/>
    </source>
</evidence>
<accession>A0A835NFJ7</accession>
<feature type="region of interest" description="Disordered" evidence="4">
    <location>
        <begin position="1"/>
        <end position="71"/>
    </location>
</feature>
<dbReference type="EMBL" id="JADDUC020000005">
    <property type="protein sequence ID" value="KAI1239583.1"/>
    <property type="molecule type" value="Genomic_DNA"/>
</dbReference>
<dbReference type="OrthoDB" id="10038475at2759"/>
<dbReference type="GO" id="GO:0051306">
    <property type="term" value="P:mitotic sister chromatid separation"/>
    <property type="evidence" value="ECO:0007669"/>
    <property type="project" value="TreeGrafter"/>
</dbReference>
<evidence type="ECO:0000313" key="5">
    <source>
        <dbReference type="EMBL" id="KAG0114832.1"/>
    </source>
</evidence>
<evidence type="ECO:0000313" key="6">
    <source>
        <dbReference type="EMBL" id="KAI1239583.1"/>
    </source>
</evidence>
<dbReference type="EMBL" id="JADDUC010000261">
    <property type="protein sequence ID" value="KAG0114832.1"/>
    <property type="molecule type" value="Genomic_DNA"/>
</dbReference>
<sequence length="98" mass="10976">MEVTPVPKEHIEAQRGDPKSGQDGSPGLPQSPCPSSPLCQEEPNPWQSLDPFGDSEEKPFRRGRPFLVPHGLDDIVGGKRKRRGPRKLQDFMRWFSAA</sequence>
<proteinExistence type="predicted"/>
<dbReference type="GO" id="GO:0003682">
    <property type="term" value="F:chromatin binding"/>
    <property type="evidence" value="ECO:0007669"/>
    <property type="project" value="TreeGrafter"/>
</dbReference>
<dbReference type="Proteomes" id="UP000618051">
    <property type="component" value="Unassembled WGS sequence"/>
</dbReference>
<dbReference type="GO" id="GO:0005634">
    <property type="term" value="C:nucleus"/>
    <property type="evidence" value="ECO:0007669"/>
    <property type="project" value="TreeGrafter"/>
</dbReference>